<keyword evidence="2" id="KW-0547">Nucleotide-binding</keyword>
<dbReference type="SUPFAM" id="SSF54211">
    <property type="entry name" value="Ribosomal protein S5 domain 2-like"/>
    <property type="match status" value="1"/>
</dbReference>
<keyword evidence="3" id="KW-1185">Reference proteome</keyword>
<proteinExistence type="predicted"/>
<dbReference type="Gene3D" id="3.30.230.10">
    <property type="match status" value="1"/>
</dbReference>
<dbReference type="Gene3D" id="3.40.50.300">
    <property type="entry name" value="P-loop containing nucleotide triphosphate hydrolases"/>
    <property type="match status" value="1"/>
</dbReference>
<name>A0ABT5EGI1_9BACT</name>
<evidence type="ECO:0000313" key="2">
    <source>
        <dbReference type="EMBL" id="MDC0740933.1"/>
    </source>
</evidence>
<dbReference type="InterPro" id="IPR014721">
    <property type="entry name" value="Ribsml_uS5_D2-typ_fold_subgr"/>
</dbReference>
<dbReference type="InterPro" id="IPR000523">
    <property type="entry name" value="Mg_chelatse_chII-like_cat_dom"/>
</dbReference>
<dbReference type="InterPro" id="IPR027417">
    <property type="entry name" value="P-loop_NTPase"/>
</dbReference>
<evidence type="ECO:0000259" key="1">
    <source>
        <dbReference type="Pfam" id="PF01078"/>
    </source>
</evidence>
<keyword evidence="2" id="KW-0067">ATP-binding</keyword>
<sequence length="474" mass="51227">MDTRRGDIFSITLAGLSASLVHVNVTIEHDQFGTFELAGLDEDSWELTRRRVATAIYNTLKRNDLEIAVEITPTGTNNHGGQLDLAIAVAVLLAFEQKSLPSTVVLGELSRSGEVQHVRGILPALKAASTSHAIRHAIIPRADAAEAAHAGLDVRVVDHLRDVLDSLRGSHVLDPAGPRRSTRSYERDLAEKPFMMASVRRALEIAAAGQHPLLIIGGAGRTSAALKLPALLPSMTADEAIEVTSIYSIAGLLEAERGLLGSRPIRLPNYRDATLEKFLGRDDPACPGGVRPGEVSLAHGGVLFLDELLEFRRSDLAALAVALAKGESSGFPARPLLVGASCACPCGFRGDEGIRPCTCTRTEIQRHERRLRAVFDRYFDMQVVLPSVFDVAKPERSEVVRRRVAAARTARAAMAPESETGSEHALWSFAQKRGVLPSNWPKVLRVARTIAALADISGVRAPGKRHVYEAIQFS</sequence>
<evidence type="ECO:0000313" key="3">
    <source>
        <dbReference type="Proteomes" id="UP001221411"/>
    </source>
</evidence>
<accession>A0ABT5EGI1</accession>
<protein>
    <submittedName>
        <fullName evidence="2">ATP-binding protein</fullName>
    </submittedName>
</protein>
<dbReference type="EMBL" id="JAQNDO010000001">
    <property type="protein sequence ID" value="MDC0740933.1"/>
    <property type="molecule type" value="Genomic_DNA"/>
</dbReference>
<dbReference type="PANTHER" id="PTHR32039:SF7">
    <property type="entry name" value="COMPETENCE PROTEIN COMM"/>
    <property type="match status" value="1"/>
</dbReference>
<dbReference type="Pfam" id="PF01078">
    <property type="entry name" value="Mg_chelatase"/>
    <property type="match status" value="1"/>
</dbReference>
<dbReference type="Proteomes" id="UP001221411">
    <property type="component" value="Unassembled WGS sequence"/>
</dbReference>
<dbReference type="InterPro" id="IPR045006">
    <property type="entry name" value="CHLI-like"/>
</dbReference>
<dbReference type="SUPFAM" id="SSF52540">
    <property type="entry name" value="P-loop containing nucleoside triphosphate hydrolases"/>
    <property type="match status" value="1"/>
</dbReference>
<dbReference type="InterPro" id="IPR020568">
    <property type="entry name" value="Ribosomal_Su5_D2-typ_SF"/>
</dbReference>
<dbReference type="PANTHER" id="PTHR32039">
    <property type="entry name" value="MAGNESIUM-CHELATASE SUBUNIT CHLI"/>
    <property type="match status" value="1"/>
</dbReference>
<dbReference type="RefSeq" id="WP_271916145.1">
    <property type="nucleotide sequence ID" value="NZ_JAQNDO010000001.1"/>
</dbReference>
<gene>
    <name evidence="2" type="ORF">POL67_06215</name>
</gene>
<feature type="domain" description="Magnesium chelatase ChlI-like catalytic" evidence="1">
    <location>
        <begin position="198"/>
        <end position="387"/>
    </location>
</feature>
<reference evidence="2 3" key="1">
    <citation type="submission" date="2022-11" db="EMBL/GenBank/DDBJ databases">
        <title>Minimal conservation of predation-associated metabolite biosynthetic gene clusters underscores biosynthetic potential of Myxococcota including descriptions for ten novel species: Archangium lansinium sp. nov., Myxococcus landrumus sp. nov., Nannocystis bai.</title>
        <authorList>
            <person name="Ahearne A."/>
            <person name="Stevens C."/>
            <person name="Dowd S."/>
        </authorList>
    </citation>
    <scope>NUCLEOTIDE SEQUENCE [LARGE SCALE GENOMIC DNA]</scope>
    <source>
        <strain evidence="2 3">RJM3</strain>
    </source>
</reference>
<dbReference type="Pfam" id="PF13541">
    <property type="entry name" value="ChlI"/>
    <property type="match status" value="1"/>
</dbReference>
<organism evidence="2 3">
    <name type="scientific">Polyangium mundeleinium</name>
    <dbReference type="NCBI Taxonomy" id="2995306"/>
    <lineage>
        <taxon>Bacteria</taxon>
        <taxon>Pseudomonadati</taxon>
        <taxon>Myxococcota</taxon>
        <taxon>Polyangia</taxon>
        <taxon>Polyangiales</taxon>
        <taxon>Polyangiaceae</taxon>
        <taxon>Polyangium</taxon>
    </lineage>
</organism>
<comment type="caution">
    <text evidence="2">The sequence shown here is derived from an EMBL/GenBank/DDBJ whole genome shotgun (WGS) entry which is preliminary data.</text>
</comment>
<dbReference type="GO" id="GO:0005524">
    <property type="term" value="F:ATP binding"/>
    <property type="evidence" value="ECO:0007669"/>
    <property type="project" value="UniProtKB-KW"/>
</dbReference>